<evidence type="ECO:0000313" key="2">
    <source>
        <dbReference type="EMBL" id="MCG2613850.1"/>
    </source>
</evidence>
<dbReference type="Pfam" id="PF13274">
    <property type="entry name" value="SocA_Panacea"/>
    <property type="match status" value="1"/>
</dbReference>
<evidence type="ECO:0000259" key="1">
    <source>
        <dbReference type="Pfam" id="PF13274"/>
    </source>
</evidence>
<accession>A0ABS9KNE0</accession>
<dbReference type="RefSeq" id="WP_237869713.1">
    <property type="nucleotide sequence ID" value="NZ_JAKLTR010000003.1"/>
</dbReference>
<organism evidence="2 3">
    <name type="scientific">Terrimonas ginsenosidimutans</name>
    <dbReference type="NCBI Taxonomy" id="2908004"/>
    <lineage>
        <taxon>Bacteria</taxon>
        <taxon>Pseudomonadati</taxon>
        <taxon>Bacteroidota</taxon>
        <taxon>Chitinophagia</taxon>
        <taxon>Chitinophagales</taxon>
        <taxon>Chitinophagaceae</taxon>
        <taxon>Terrimonas</taxon>
    </lineage>
</organism>
<name>A0ABS9KNE0_9BACT</name>
<comment type="caution">
    <text evidence="2">The sequence shown here is derived from an EMBL/GenBank/DDBJ whole genome shotgun (WGS) entry which is preliminary data.</text>
</comment>
<dbReference type="Proteomes" id="UP001165367">
    <property type="component" value="Unassembled WGS sequence"/>
</dbReference>
<reference evidence="2" key="1">
    <citation type="submission" date="2022-01" db="EMBL/GenBank/DDBJ databases">
        <authorList>
            <person name="Jo J.-H."/>
            <person name="Im W.-T."/>
        </authorList>
    </citation>
    <scope>NUCLEOTIDE SEQUENCE</scope>
    <source>
        <strain evidence="2">NA20</strain>
    </source>
</reference>
<gene>
    <name evidence="2" type="ORF">LZZ85_06140</name>
</gene>
<dbReference type="EMBL" id="JAKLTR010000003">
    <property type="protein sequence ID" value="MCG2613850.1"/>
    <property type="molecule type" value="Genomic_DNA"/>
</dbReference>
<dbReference type="InterPro" id="IPR025272">
    <property type="entry name" value="SocA_Panacea"/>
</dbReference>
<sequence>MGFIKSVDAKILSEYIFERGGKMSHLKLQKLLYYVQAFHLAYFDQPIIDDDFQAWLHGPVCRPVFDRFRDQSLLYTEFIFFSPPGEKRPSEVLPAMIDEEQLDLIHQVADGYAKLSAADLEKLTHGDAPWIDARKGFADEERCSSVISKESMRVFYKKFIYGIRER</sequence>
<proteinExistence type="predicted"/>
<keyword evidence="3" id="KW-1185">Reference proteome</keyword>
<evidence type="ECO:0000313" key="3">
    <source>
        <dbReference type="Proteomes" id="UP001165367"/>
    </source>
</evidence>
<feature type="domain" description="Antitoxin SocA-like Panacea" evidence="1">
    <location>
        <begin position="28"/>
        <end position="130"/>
    </location>
</feature>
<protein>
    <submittedName>
        <fullName evidence="2">DUF4065 domain-containing protein</fullName>
    </submittedName>
</protein>